<protein>
    <recommendedName>
        <fullName evidence="3">SRP54-type proteins GTP-binding domain-containing protein</fullName>
    </recommendedName>
</protein>
<dbReference type="Pfam" id="PF02978">
    <property type="entry name" value="SRP_SPB"/>
    <property type="match status" value="1"/>
</dbReference>
<dbReference type="InterPro" id="IPR000897">
    <property type="entry name" value="SRP54_GTPase_dom"/>
</dbReference>
<dbReference type="InterPro" id="IPR004125">
    <property type="entry name" value="Signal_recog_particle_SRP54_M"/>
</dbReference>
<dbReference type="SMART" id="SM00962">
    <property type="entry name" value="SRP54"/>
    <property type="match status" value="1"/>
</dbReference>
<dbReference type="SUPFAM" id="SSF52540">
    <property type="entry name" value="P-loop containing nucleoside triphosphate hydrolases"/>
    <property type="match status" value="1"/>
</dbReference>
<gene>
    <name evidence="4" type="ORF">METZ01_LOCUS494103</name>
</gene>
<dbReference type="InterPro" id="IPR036891">
    <property type="entry name" value="Signal_recog_part_SRP54_M_sf"/>
</dbReference>
<feature type="domain" description="SRP54-type proteins GTP-binding" evidence="3">
    <location>
        <begin position="118"/>
        <end position="131"/>
    </location>
</feature>
<feature type="non-terminal residue" evidence="4">
    <location>
        <position position="237"/>
    </location>
</feature>
<keyword evidence="1" id="KW-0547">Nucleotide-binding</keyword>
<evidence type="ECO:0000313" key="4">
    <source>
        <dbReference type="EMBL" id="SVE41249.1"/>
    </source>
</evidence>
<dbReference type="GO" id="GO:0048500">
    <property type="term" value="C:signal recognition particle"/>
    <property type="evidence" value="ECO:0007669"/>
    <property type="project" value="InterPro"/>
</dbReference>
<reference evidence="4" key="1">
    <citation type="submission" date="2018-05" db="EMBL/GenBank/DDBJ databases">
        <authorList>
            <person name="Lanie J.A."/>
            <person name="Ng W.-L."/>
            <person name="Kazmierczak K.M."/>
            <person name="Andrzejewski T.M."/>
            <person name="Davidsen T.M."/>
            <person name="Wayne K.J."/>
            <person name="Tettelin H."/>
            <person name="Glass J.I."/>
            <person name="Rusch D."/>
            <person name="Podicherti R."/>
            <person name="Tsui H.-C.T."/>
            <person name="Winkler M.E."/>
        </authorList>
    </citation>
    <scope>NUCLEOTIDE SEQUENCE</scope>
</reference>
<dbReference type="PANTHER" id="PTHR11564:SF5">
    <property type="entry name" value="SIGNAL RECOGNITION PARTICLE SUBUNIT SRP54"/>
    <property type="match status" value="1"/>
</dbReference>
<name>A0A383DAA7_9ZZZZ</name>
<keyword evidence="2" id="KW-0342">GTP-binding</keyword>
<evidence type="ECO:0000259" key="3">
    <source>
        <dbReference type="PROSITE" id="PS00300"/>
    </source>
</evidence>
<dbReference type="GO" id="GO:0008312">
    <property type="term" value="F:7S RNA binding"/>
    <property type="evidence" value="ECO:0007669"/>
    <property type="project" value="InterPro"/>
</dbReference>
<dbReference type="AlphaFoldDB" id="A0A383DAA7"/>
<dbReference type="EMBL" id="UINC01215527">
    <property type="protein sequence ID" value="SVE41249.1"/>
    <property type="molecule type" value="Genomic_DNA"/>
</dbReference>
<dbReference type="Gene3D" id="3.40.50.300">
    <property type="entry name" value="P-loop containing nucleotide triphosphate hydrolases"/>
    <property type="match status" value="1"/>
</dbReference>
<dbReference type="GO" id="GO:0003924">
    <property type="term" value="F:GTPase activity"/>
    <property type="evidence" value="ECO:0007669"/>
    <property type="project" value="InterPro"/>
</dbReference>
<dbReference type="Gene3D" id="1.20.120.140">
    <property type="entry name" value="Signal recognition particle SRP54, nucleotide-binding domain"/>
    <property type="match status" value="1"/>
</dbReference>
<evidence type="ECO:0000256" key="2">
    <source>
        <dbReference type="ARBA" id="ARBA00023134"/>
    </source>
</evidence>
<dbReference type="GO" id="GO:0006614">
    <property type="term" value="P:SRP-dependent cotranslational protein targeting to membrane"/>
    <property type="evidence" value="ECO:0007669"/>
    <property type="project" value="InterPro"/>
</dbReference>
<feature type="non-terminal residue" evidence="4">
    <location>
        <position position="1"/>
    </location>
</feature>
<dbReference type="InterPro" id="IPR022941">
    <property type="entry name" value="SRP54"/>
</dbReference>
<dbReference type="InterPro" id="IPR027417">
    <property type="entry name" value="P-loop_NTPase"/>
</dbReference>
<dbReference type="Pfam" id="PF00448">
    <property type="entry name" value="SRP54"/>
    <property type="match status" value="1"/>
</dbReference>
<dbReference type="PANTHER" id="PTHR11564">
    <property type="entry name" value="SIGNAL RECOGNITION PARTICLE 54K PROTEIN SRP54"/>
    <property type="match status" value="1"/>
</dbReference>
<dbReference type="InterPro" id="IPR042101">
    <property type="entry name" value="SRP54_N_sf"/>
</dbReference>
<proteinExistence type="predicted"/>
<dbReference type="GO" id="GO:0005525">
    <property type="term" value="F:GTP binding"/>
    <property type="evidence" value="ECO:0007669"/>
    <property type="project" value="UniProtKB-KW"/>
</dbReference>
<dbReference type="Gene3D" id="1.10.260.30">
    <property type="entry name" value="Signal recognition particle, SRP54 subunit, M-domain"/>
    <property type="match status" value="1"/>
</dbReference>
<organism evidence="4">
    <name type="scientific">marine metagenome</name>
    <dbReference type="NCBI Taxonomy" id="408172"/>
    <lineage>
        <taxon>unclassified sequences</taxon>
        <taxon>metagenomes</taxon>
        <taxon>ecological metagenomes</taxon>
    </lineage>
</organism>
<dbReference type="SUPFAM" id="SSF47446">
    <property type="entry name" value="Signal peptide-binding domain"/>
    <property type="match status" value="1"/>
</dbReference>
<accession>A0A383DAA7</accession>
<sequence length="237" mass="26156">GNSIDVPVFSQPAGSDPVEICRLGVDEARKTNRSVVILDTAGRLSIDEEMMHELDRILQATSPHEILFVADCMQGQDAVETAGRFYERLAFSGCVLTKFDSDARGGAALSIREVTGQPIKFVGTGEKVGDLEPFHPDRMASRILGMGDILSLVERAEQVIERDKAQEMEEKLRNASFTFEDFLDQLQAVRRMGPLEQLMGMIPGVGKAMKGMQVDEGAFSQVEAIIHSMTRQERVQP</sequence>
<evidence type="ECO:0000256" key="1">
    <source>
        <dbReference type="ARBA" id="ARBA00022741"/>
    </source>
</evidence>
<dbReference type="PROSITE" id="PS00300">
    <property type="entry name" value="SRP54"/>
    <property type="match status" value="1"/>
</dbReference>